<accession>A0ABR7DY19</accession>
<evidence type="ECO:0000256" key="6">
    <source>
        <dbReference type="SAM" id="SignalP"/>
    </source>
</evidence>
<feature type="signal peptide" evidence="6">
    <location>
        <begin position="1"/>
        <end position="24"/>
    </location>
</feature>
<evidence type="ECO:0000256" key="5">
    <source>
        <dbReference type="ARBA" id="ARBA00023237"/>
    </source>
</evidence>
<protein>
    <submittedName>
        <fullName evidence="9">RagB/SusD family nutrient uptake outer membrane protein</fullName>
    </submittedName>
</protein>
<evidence type="ECO:0000256" key="1">
    <source>
        <dbReference type="ARBA" id="ARBA00004442"/>
    </source>
</evidence>
<comment type="subcellular location">
    <subcellularLocation>
        <location evidence="1">Cell outer membrane</location>
    </subcellularLocation>
</comment>
<evidence type="ECO:0000256" key="3">
    <source>
        <dbReference type="ARBA" id="ARBA00022729"/>
    </source>
</evidence>
<dbReference type="Gene3D" id="1.25.40.390">
    <property type="match status" value="1"/>
</dbReference>
<proteinExistence type="inferred from homology"/>
<feature type="domain" description="RagB/SusD" evidence="7">
    <location>
        <begin position="318"/>
        <end position="634"/>
    </location>
</feature>
<keyword evidence="4" id="KW-0472">Membrane</keyword>
<dbReference type="RefSeq" id="WP_186958669.1">
    <property type="nucleotide sequence ID" value="NZ_JACOOI010000004.1"/>
</dbReference>
<organism evidence="9 10">
    <name type="scientific">Parabacteroides segnis</name>
    <dbReference type="NCBI Taxonomy" id="2763058"/>
    <lineage>
        <taxon>Bacteria</taxon>
        <taxon>Pseudomonadati</taxon>
        <taxon>Bacteroidota</taxon>
        <taxon>Bacteroidia</taxon>
        <taxon>Bacteroidales</taxon>
        <taxon>Tannerellaceae</taxon>
        <taxon>Parabacteroides</taxon>
    </lineage>
</organism>
<evidence type="ECO:0000259" key="8">
    <source>
        <dbReference type="Pfam" id="PF14322"/>
    </source>
</evidence>
<keyword evidence="10" id="KW-1185">Reference proteome</keyword>
<dbReference type="InterPro" id="IPR011990">
    <property type="entry name" value="TPR-like_helical_dom_sf"/>
</dbReference>
<evidence type="ECO:0000256" key="4">
    <source>
        <dbReference type="ARBA" id="ARBA00023136"/>
    </source>
</evidence>
<sequence length="638" mass="73106">MKKIINTIVLLACILGLGSCNDYLNVVPDNIPTINHAFNNRINAEKYLFTCYSYLPDPTSPNKSPGFLCGYESWITEEGTYYWGSLNSFNAAKIGQNSNNPLLNYWDGGNDGHNLFVAIRDCNIFLENIDKPVDLEEYEKIRWVAEAKFLKAYYHYYLLRLYGPVPIIKENLPVSASPEEVRVYRDPVEDVVNYIVQLLDEAVVDLPDNIQTEIEEMGRVTKSIALALKAKTLVLAASPLFNGNPYYANVKDNQGRNLFSTEYDAGKWEIAAKALKEAIDFAESQGAELYYYKGFDPVTDSTRQKLNIRKAITERWNKEIIWGSTKDDNFLQKVSFVRTKLDQKTEVMLSLISPTIRTVERFYTNNGVPINEDKEWDYEHRYNIVEVAEQDRYYMKTGYKTAKLNVAREPRFYASLSFDGAIVYGNGVLGDNDYSKLTYAQMKKGQPGGMIASQCYSITGYLPKKLVAVETVGNQGSFTSYRYSFPVIRLADLYLLYAEALNEIKSNPDAEVYQWVDKVRLRASLKGVVESWTKYSTMPNKVTTREGMREIIHRERLIELAFEGESFWDLLRWKEAAEEFKQPIQGWNISASDTENYYKIQTLVNPSFGVKNYFFPIKQASIDVNPNLVQNYGWGSTN</sequence>
<dbReference type="SUPFAM" id="SSF48452">
    <property type="entry name" value="TPR-like"/>
    <property type="match status" value="1"/>
</dbReference>
<dbReference type="PROSITE" id="PS51257">
    <property type="entry name" value="PROKAR_LIPOPROTEIN"/>
    <property type="match status" value="1"/>
</dbReference>
<dbReference type="InterPro" id="IPR012944">
    <property type="entry name" value="SusD_RagB_dom"/>
</dbReference>
<keyword evidence="5" id="KW-0998">Cell outer membrane</keyword>
<evidence type="ECO:0000313" key="10">
    <source>
        <dbReference type="Proteomes" id="UP000644010"/>
    </source>
</evidence>
<dbReference type="Proteomes" id="UP000644010">
    <property type="component" value="Unassembled WGS sequence"/>
</dbReference>
<gene>
    <name evidence="9" type="ORF">H8S77_05910</name>
</gene>
<comment type="caution">
    <text evidence="9">The sequence shown here is derived from an EMBL/GenBank/DDBJ whole genome shotgun (WGS) entry which is preliminary data.</text>
</comment>
<evidence type="ECO:0000256" key="2">
    <source>
        <dbReference type="ARBA" id="ARBA00006275"/>
    </source>
</evidence>
<dbReference type="EMBL" id="JACOOI010000004">
    <property type="protein sequence ID" value="MBC5642419.1"/>
    <property type="molecule type" value="Genomic_DNA"/>
</dbReference>
<keyword evidence="3 6" id="KW-0732">Signal</keyword>
<dbReference type="Pfam" id="PF07980">
    <property type="entry name" value="SusD_RagB"/>
    <property type="match status" value="1"/>
</dbReference>
<dbReference type="InterPro" id="IPR033985">
    <property type="entry name" value="SusD-like_N"/>
</dbReference>
<feature type="domain" description="SusD-like N-terminal" evidence="8">
    <location>
        <begin position="80"/>
        <end position="231"/>
    </location>
</feature>
<feature type="chain" id="PRO_5047485561" evidence="6">
    <location>
        <begin position="25"/>
        <end position="638"/>
    </location>
</feature>
<comment type="similarity">
    <text evidence="2">Belongs to the SusD family.</text>
</comment>
<evidence type="ECO:0000313" key="9">
    <source>
        <dbReference type="EMBL" id="MBC5642419.1"/>
    </source>
</evidence>
<evidence type="ECO:0000259" key="7">
    <source>
        <dbReference type="Pfam" id="PF07980"/>
    </source>
</evidence>
<dbReference type="Pfam" id="PF14322">
    <property type="entry name" value="SusD-like_3"/>
    <property type="match status" value="1"/>
</dbReference>
<name>A0ABR7DY19_9BACT</name>
<reference evidence="9 10" key="1">
    <citation type="submission" date="2020-08" db="EMBL/GenBank/DDBJ databases">
        <title>Genome public.</title>
        <authorList>
            <person name="Liu C."/>
            <person name="Sun Q."/>
        </authorList>
    </citation>
    <scope>NUCLEOTIDE SEQUENCE [LARGE SCALE GENOMIC DNA]</scope>
    <source>
        <strain evidence="9 10">BX2</strain>
    </source>
</reference>